<dbReference type="InterPro" id="IPR023346">
    <property type="entry name" value="Lysozyme-like_dom_sf"/>
</dbReference>
<dbReference type="InterPro" id="IPR023347">
    <property type="entry name" value="Lysozyme_dom_sf"/>
</dbReference>
<evidence type="ECO:0000256" key="3">
    <source>
        <dbReference type="ARBA" id="ARBA00022638"/>
    </source>
</evidence>
<keyword evidence="2 7" id="KW-0929">Antimicrobial</keyword>
<dbReference type="STRING" id="1267766.WYH_00121"/>
<dbReference type="GO" id="GO:0016998">
    <property type="term" value="P:cell wall macromolecule catabolic process"/>
    <property type="evidence" value="ECO:0007669"/>
    <property type="project" value="InterPro"/>
</dbReference>
<dbReference type="InterPro" id="IPR051018">
    <property type="entry name" value="Bacteriophage_GH24"/>
</dbReference>
<evidence type="ECO:0000256" key="6">
    <source>
        <dbReference type="ARBA" id="ARBA00023295"/>
    </source>
</evidence>
<dbReference type="InterPro" id="IPR033907">
    <property type="entry name" value="Endolysin_autolysin"/>
</dbReference>
<dbReference type="CDD" id="cd00737">
    <property type="entry name" value="lyz_endolysin_autolysin"/>
    <property type="match status" value="1"/>
</dbReference>
<feature type="chain" id="PRO_5002518179" description="Lysozyme" evidence="8">
    <location>
        <begin position="27"/>
        <end position="216"/>
    </location>
</feature>
<keyword evidence="4 7" id="KW-0378">Hydrolase</keyword>
<dbReference type="EMBL" id="CP011452">
    <property type="protein sequence ID" value="AKH41187.1"/>
    <property type="molecule type" value="Genomic_DNA"/>
</dbReference>
<dbReference type="InterPro" id="IPR034690">
    <property type="entry name" value="Endolysin_T4_type"/>
</dbReference>
<dbReference type="GO" id="GO:0042742">
    <property type="term" value="P:defense response to bacterium"/>
    <property type="evidence" value="ECO:0007669"/>
    <property type="project" value="UniProtKB-KW"/>
</dbReference>
<dbReference type="AlphaFoldDB" id="A0A0F7KPZ2"/>
<dbReference type="SUPFAM" id="SSF53955">
    <property type="entry name" value="Lysozyme-like"/>
    <property type="match status" value="1"/>
</dbReference>
<protein>
    <recommendedName>
        <fullName evidence="7">Lysozyme</fullName>
        <ecNumber evidence="7">3.2.1.17</ecNumber>
    </recommendedName>
</protein>
<feature type="signal peptide" evidence="8">
    <location>
        <begin position="1"/>
        <end position="26"/>
    </location>
</feature>
<proteinExistence type="inferred from homology"/>
<sequence>MPHRRKRKAALALSAGVMGLSAGAMHQAPQSQPAFAMQMIGPEERKPAAEMQPSDALMEILVEEEGVRHTVYRDAAGNPTVGVGHLVAASDGLRIGQRVGQDRILDFLEEDLKEAKRAVMRLTGDLPLYQHEFDALVDLVYNVGEGNLSEDRSPRLNEAIAAADYDAIAEELGYHQASGVNARGLVYRSERRAAIWAEGEYEDPRPARHQLETRRA</sequence>
<evidence type="ECO:0000256" key="7">
    <source>
        <dbReference type="RuleBase" id="RU003788"/>
    </source>
</evidence>
<dbReference type="InterPro" id="IPR002196">
    <property type="entry name" value="Glyco_hydro_24"/>
</dbReference>
<gene>
    <name evidence="9" type="ORF">WYH_00121</name>
</gene>
<keyword evidence="5" id="KW-1035">Host cytoplasm</keyword>
<evidence type="ECO:0000256" key="2">
    <source>
        <dbReference type="ARBA" id="ARBA00022529"/>
    </source>
</evidence>
<dbReference type="GO" id="GO:0009253">
    <property type="term" value="P:peptidoglycan catabolic process"/>
    <property type="evidence" value="ECO:0007669"/>
    <property type="project" value="InterPro"/>
</dbReference>
<keyword evidence="3 7" id="KW-0081">Bacteriolytic enzyme</keyword>
<evidence type="ECO:0000256" key="8">
    <source>
        <dbReference type="SAM" id="SignalP"/>
    </source>
</evidence>
<comment type="similarity">
    <text evidence="7">Belongs to the glycosyl hydrolase 24 family.</text>
</comment>
<reference evidence="9" key="1">
    <citation type="submission" date="2015-05" db="EMBL/GenBank/DDBJ databases">
        <title>The complete genome of Altererythrobacter atlanticus strain 26DY36.</title>
        <authorList>
            <person name="Wu Y.-H."/>
            <person name="Cheng H."/>
            <person name="Wu X.-W."/>
        </authorList>
    </citation>
    <scope>NUCLEOTIDE SEQUENCE [LARGE SCALE GENOMIC DNA]</scope>
    <source>
        <strain evidence="9">26DY36</strain>
    </source>
</reference>
<accession>A0A0F7KPZ2</accession>
<organism evidence="9 10">
    <name type="scientific">Croceibacterium atlanticum</name>
    <dbReference type="NCBI Taxonomy" id="1267766"/>
    <lineage>
        <taxon>Bacteria</taxon>
        <taxon>Pseudomonadati</taxon>
        <taxon>Pseudomonadota</taxon>
        <taxon>Alphaproteobacteria</taxon>
        <taxon>Sphingomonadales</taxon>
        <taxon>Erythrobacteraceae</taxon>
        <taxon>Croceibacterium</taxon>
    </lineage>
</organism>
<dbReference type="EC" id="3.2.1.17" evidence="7"/>
<evidence type="ECO:0000313" key="10">
    <source>
        <dbReference type="Proteomes" id="UP000034392"/>
    </source>
</evidence>
<evidence type="ECO:0000256" key="1">
    <source>
        <dbReference type="ARBA" id="ARBA00000632"/>
    </source>
</evidence>
<evidence type="ECO:0000313" key="9">
    <source>
        <dbReference type="EMBL" id="AKH41187.1"/>
    </source>
</evidence>
<comment type="catalytic activity">
    <reaction evidence="1 7">
        <text>Hydrolysis of (1-&gt;4)-beta-linkages between N-acetylmuramic acid and N-acetyl-D-glucosamine residues in a peptidoglycan and between N-acetyl-D-glucosamine residues in chitodextrins.</text>
        <dbReference type="EC" id="3.2.1.17"/>
    </reaction>
</comment>
<evidence type="ECO:0000256" key="4">
    <source>
        <dbReference type="ARBA" id="ARBA00022801"/>
    </source>
</evidence>
<dbReference type="Pfam" id="PF00959">
    <property type="entry name" value="Phage_lysozyme"/>
    <property type="match status" value="1"/>
</dbReference>
<dbReference type="Proteomes" id="UP000034392">
    <property type="component" value="Chromosome"/>
</dbReference>
<dbReference type="HAMAP" id="MF_04110">
    <property type="entry name" value="ENDOLYSIN_T4"/>
    <property type="match status" value="1"/>
</dbReference>
<dbReference type="Gene3D" id="1.10.530.40">
    <property type="match status" value="1"/>
</dbReference>
<keyword evidence="8" id="KW-0732">Signal</keyword>
<dbReference type="PATRIC" id="fig|1267766.3.peg.123"/>
<dbReference type="GO" id="GO:0003796">
    <property type="term" value="F:lysozyme activity"/>
    <property type="evidence" value="ECO:0007669"/>
    <property type="project" value="UniProtKB-EC"/>
</dbReference>
<dbReference type="GO" id="GO:0031640">
    <property type="term" value="P:killing of cells of another organism"/>
    <property type="evidence" value="ECO:0007669"/>
    <property type="project" value="UniProtKB-KW"/>
</dbReference>
<keyword evidence="6 7" id="KW-0326">Glycosidase</keyword>
<name>A0A0F7KPZ2_9SPHN</name>
<evidence type="ECO:0000256" key="5">
    <source>
        <dbReference type="ARBA" id="ARBA00023200"/>
    </source>
</evidence>
<dbReference type="PANTHER" id="PTHR38107:SF3">
    <property type="entry name" value="LYSOZYME RRRD-RELATED"/>
    <property type="match status" value="1"/>
</dbReference>
<dbReference type="PANTHER" id="PTHR38107">
    <property type="match status" value="1"/>
</dbReference>
<keyword evidence="10" id="KW-1185">Reference proteome</keyword>
<dbReference type="OrthoDB" id="5327667at2"/>
<dbReference type="KEGG" id="aay:WYH_00121"/>